<sequence>MFSLIADNTNPNSLAAKSRAKRIEFFKQKVKALGRPVKILDVGGTQHFWEAMGFDLTEGSEIYLLNLRHQPVSSRQFFSLKGNAVDLSSFGDNHFDIVFSNSVIEHLFSWENQCKMASEIQRVGQYYFIQTPNYWFPIEPHFVFPLFQYLPKELQIKMTENFNLGHIRKAKSRASAEAIVNEIKLLTINQMENLFPDCAIYLDKIFGLNKSIIAHNFDQPKLETDD</sequence>
<dbReference type="Gene3D" id="3.40.50.150">
    <property type="entry name" value="Vaccinia Virus protein VP39"/>
    <property type="match status" value="1"/>
</dbReference>
<evidence type="ECO:0000259" key="1">
    <source>
        <dbReference type="Pfam" id="PF08241"/>
    </source>
</evidence>
<dbReference type="InterPro" id="IPR029063">
    <property type="entry name" value="SAM-dependent_MTases_sf"/>
</dbReference>
<accession>A0ABM7VI76</accession>
<keyword evidence="2" id="KW-0614">Plasmid</keyword>
<gene>
    <name evidence="2" type="ORF">PEPS_29540</name>
</gene>
<feature type="domain" description="Methyltransferase type 11" evidence="1">
    <location>
        <begin position="49"/>
        <end position="123"/>
    </location>
</feature>
<dbReference type="Pfam" id="PF08241">
    <property type="entry name" value="Methyltransf_11"/>
    <property type="match status" value="1"/>
</dbReference>
<evidence type="ECO:0000313" key="3">
    <source>
        <dbReference type="Proteomes" id="UP001354989"/>
    </source>
</evidence>
<evidence type="ECO:0000313" key="2">
    <source>
        <dbReference type="EMBL" id="BDD00674.1"/>
    </source>
</evidence>
<organism evidence="2 3">
    <name type="scientific">Persicobacter psychrovividus</name>
    <dbReference type="NCBI Taxonomy" id="387638"/>
    <lineage>
        <taxon>Bacteria</taxon>
        <taxon>Pseudomonadati</taxon>
        <taxon>Bacteroidota</taxon>
        <taxon>Cytophagia</taxon>
        <taxon>Cytophagales</taxon>
        <taxon>Persicobacteraceae</taxon>
        <taxon>Persicobacter</taxon>
    </lineage>
</organism>
<geneLocation type="plasmid" evidence="2 3">
    <name>pPP1</name>
</geneLocation>
<keyword evidence="3" id="KW-1185">Reference proteome</keyword>
<dbReference type="InterPro" id="IPR013216">
    <property type="entry name" value="Methyltransf_11"/>
</dbReference>
<reference evidence="2 3" key="1">
    <citation type="submission" date="2021-12" db="EMBL/GenBank/DDBJ databases">
        <title>Genome sequencing of bacteria with rrn-lacking chromosome and rrn-plasmid.</title>
        <authorList>
            <person name="Anda M."/>
            <person name="Iwasaki W."/>
        </authorList>
    </citation>
    <scope>NUCLEOTIDE SEQUENCE [LARGE SCALE GENOMIC DNA]</scope>
    <source>
        <strain evidence="2 3">NBRC 101262</strain>
        <plasmid evidence="2 3">pPP1</plasmid>
    </source>
</reference>
<proteinExistence type="predicted"/>
<name>A0ABM7VI76_9BACT</name>
<protein>
    <recommendedName>
        <fullName evidence="1">Methyltransferase type 11 domain-containing protein</fullName>
    </recommendedName>
</protein>
<dbReference type="RefSeq" id="WP_332920980.1">
    <property type="nucleotide sequence ID" value="NZ_AP025293.1"/>
</dbReference>
<dbReference type="SUPFAM" id="SSF53335">
    <property type="entry name" value="S-adenosyl-L-methionine-dependent methyltransferases"/>
    <property type="match status" value="1"/>
</dbReference>
<dbReference type="Proteomes" id="UP001354989">
    <property type="component" value="Plasmid pPP1"/>
</dbReference>
<dbReference type="EMBL" id="AP025293">
    <property type="protein sequence ID" value="BDD00674.1"/>
    <property type="molecule type" value="Genomic_DNA"/>
</dbReference>